<evidence type="ECO:0000256" key="2">
    <source>
        <dbReference type="ARBA" id="ARBA00022737"/>
    </source>
</evidence>
<evidence type="ECO:0000313" key="8">
    <source>
        <dbReference type="EMBL" id="CAH0476668.1"/>
    </source>
</evidence>
<keyword evidence="6" id="KW-0472">Membrane</keyword>
<evidence type="ECO:0000259" key="7">
    <source>
        <dbReference type="PROSITE" id="PS50102"/>
    </source>
</evidence>
<feature type="region of interest" description="Disordered" evidence="5">
    <location>
        <begin position="330"/>
        <end position="451"/>
    </location>
</feature>
<dbReference type="PANTHER" id="PTHR15592">
    <property type="entry name" value="MATRIN 3/NUCLEAR PROTEIN 220-RELATED"/>
    <property type="match status" value="1"/>
</dbReference>
<keyword evidence="3 4" id="KW-0694">RNA-binding</keyword>
<dbReference type="GO" id="GO:0005634">
    <property type="term" value="C:nucleus"/>
    <property type="evidence" value="ECO:0007669"/>
    <property type="project" value="InterPro"/>
</dbReference>
<feature type="compositionally biased region" description="Basic and acidic residues" evidence="5">
    <location>
        <begin position="679"/>
        <end position="721"/>
    </location>
</feature>
<protein>
    <recommendedName>
        <fullName evidence="7">RRM domain-containing protein</fullName>
    </recommendedName>
</protein>
<name>A0AAU9L6F9_9STRA</name>
<evidence type="ECO:0000256" key="5">
    <source>
        <dbReference type="SAM" id="MobiDB-lite"/>
    </source>
</evidence>
<feature type="compositionally biased region" description="Basic and acidic residues" evidence="5">
    <location>
        <begin position="364"/>
        <end position="401"/>
    </location>
</feature>
<dbReference type="InterPro" id="IPR012677">
    <property type="entry name" value="Nucleotide-bd_a/b_plait_sf"/>
</dbReference>
<feature type="domain" description="RRM" evidence="7">
    <location>
        <begin position="243"/>
        <end position="322"/>
    </location>
</feature>
<sequence length="727" mass="81767">MTQLSRSSGQKQSSKRKEDTVETHLCSFISYLLQYPPLILLFLLLPFTSSSLCPFDLLTYLFLSLLMTSDGSGVKRQFDHGNDFDPSKRQRSSQPASRVVFICGLPPDCLESELLALCCPFAVVEKCLMIPQKRQAFVQLPDVTSAANLVTFYQTRDALIRDKRIFFDFSNRDELKGRHEVDAPCYQQQQQVGQQMPPLGTPYQQSSPMQYAPLQDLPPFGADGNHRGMTGHDGPRRGVGPPNQILMASVSKIEYDVTVDVLQQVFQKFGNVEKIVTFWKDNEFKALIQMESVEQAQAAQSALDGRDIYTGCNQLSIVFSRHPELRVRYNDDRSRDYTNPNLPPGPGRDGGAHSENEMLTPAPSDRRDAPRDSGYDNRSPRHDGFPLREPPHALDNGRDDQYAPLSYNGRGPPPRFDERPSNVDRPREGRSGRELPAHSTGRAIRGDTRPSPALICSNIDSRLIASSPHCLFTLFGCFGDVLRIKIMFRKRDTALIQFVDDVHSTSALDHLDGVYVFGKKLRVDYSKHTSVSMPHADADRFEIENTLDFSGSPLHRYRRRSPQEAVSPCPLLHISGIPMELQHNQNALVGLFTQYGFVKNFHYLQSNPKMALIEMGSMDEAIMALLQIDNMAYPDSHMRISFSKAYQFSAGNGDGGHAPGLMSGPGADSGGWNPPMQSHPRDQSRDRNRNRERGPPPGGDRGRSFRDRGRGRDFQPRDNNRRPPPRY</sequence>
<comment type="caution">
    <text evidence="8">The sequence shown here is derived from an EMBL/GenBank/DDBJ whole genome shotgun (WGS) entry which is preliminary data.</text>
</comment>
<feature type="compositionally biased region" description="Basic and acidic residues" evidence="5">
    <location>
        <begin position="415"/>
        <end position="436"/>
    </location>
</feature>
<dbReference type="GO" id="GO:0006397">
    <property type="term" value="P:mRNA processing"/>
    <property type="evidence" value="ECO:0007669"/>
    <property type="project" value="InterPro"/>
</dbReference>
<dbReference type="Gene3D" id="3.30.70.330">
    <property type="match status" value="4"/>
</dbReference>
<dbReference type="EMBL" id="CAKKTJ010000158">
    <property type="protein sequence ID" value="CAH0476668.1"/>
    <property type="molecule type" value="Genomic_DNA"/>
</dbReference>
<gene>
    <name evidence="8" type="ORF">PBS003_LOCUS3439</name>
</gene>
<feature type="transmembrane region" description="Helical" evidence="6">
    <location>
        <begin position="21"/>
        <end position="45"/>
    </location>
</feature>
<keyword evidence="6" id="KW-1133">Transmembrane helix</keyword>
<evidence type="ECO:0000313" key="9">
    <source>
        <dbReference type="Proteomes" id="UP001160483"/>
    </source>
</evidence>
<dbReference type="Proteomes" id="UP001160483">
    <property type="component" value="Unassembled WGS sequence"/>
</dbReference>
<feature type="domain" description="RRM" evidence="7">
    <location>
        <begin position="570"/>
        <end position="645"/>
    </location>
</feature>
<dbReference type="PROSITE" id="PS50102">
    <property type="entry name" value="RRM"/>
    <property type="match status" value="3"/>
</dbReference>
<evidence type="ECO:0000256" key="3">
    <source>
        <dbReference type="ARBA" id="ARBA00022884"/>
    </source>
</evidence>
<dbReference type="InterPro" id="IPR006536">
    <property type="entry name" value="HnRNP-L/PTB"/>
</dbReference>
<dbReference type="Pfam" id="PF11835">
    <property type="entry name" value="RRM_8"/>
    <property type="match status" value="1"/>
</dbReference>
<dbReference type="CDD" id="cd12423">
    <property type="entry name" value="RRM3_PTBP1_like"/>
    <property type="match status" value="1"/>
</dbReference>
<dbReference type="SUPFAM" id="SSF54928">
    <property type="entry name" value="RNA-binding domain, RBD"/>
    <property type="match status" value="4"/>
</dbReference>
<organism evidence="8 9">
    <name type="scientific">Peronospora belbahrii</name>
    <dbReference type="NCBI Taxonomy" id="622444"/>
    <lineage>
        <taxon>Eukaryota</taxon>
        <taxon>Sar</taxon>
        <taxon>Stramenopiles</taxon>
        <taxon>Oomycota</taxon>
        <taxon>Peronosporomycetes</taxon>
        <taxon>Peronosporales</taxon>
        <taxon>Peronosporaceae</taxon>
        <taxon>Peronospora</taxon>
    </lineage>
</organism>
<keyword evidence="2" id="KW-0677">Repeat</keyword>
<dbReference type="SMART" id="SM00360">
    <property type="entry name" value="RRM"/>
    <property type="match status" value="4"/>
</dbReference>
<dbReference type="NCBIfam" id="TIGR01649">
    <property type="entry name" value="hnRNP-L_PTB"/>
    <property type="match status" value="1"/>
</dbReference>
<keyword evidence="1" id="KW-0597">Phosphoprotein</keyword>
<dbReference type="Pfam" id="PF13893">
    <property type="entry name" value="RRM_5"/>
    <property type="match status" value="2"/>
</dbReference>
<dbReference type="AlphaFoldDB" id="A0AAU9L6F9"/>
<dbReference type="GO" id="GO:0003723">
    <property type="term" value="F:RNA binding"/>
    <property type="evidence" value="ECO:0007669"/>
    <property type="project" value="UniProtKB-UniRule"/>
</dbReference>
<evidence type="ECO:0000256" key="4">
    <source>
        <dbReference type="PROSITE-ProRule" id="PRU00176"/>
    </source>
</evidence>
<dbReference type="InterPro" id="IPR000504">
    <property type="entry name" value="RRM_dom"/>
</dbReference>
<evidence type="ECO:0000256" key="1">
    <source>
        <dbReference type="ARBA" id="ARBA00022553"/>
    </source>
</evidence>
<reference evidence="8" key="1">
    <citation type="submission" date="2021-11" db="EMBL/GenBank/DDBJ databases">
        <authorList>
            <person name="Islam A."/>
            <person name="Islam S."/>
            <person name="Flora M.S."/>
            <person name="Rahman M."/>
            <person name="Ziaur R.M."/>
            <person name="Epstein J.H."/>
            <person name="Hassan M."/>
            <person name="Klassen M."/>
            <person name="Woodard K."/>
            <person name="Webb A."/>
            <person name="Webby R.J."/>
            <person name="El Zowalaty M.E."/>
        </authorList>
    </citation>
    <scope>NUCLEOTIDE SEQUENCE</scope>
    <source>
        <strain evidence="8">Pbs3</strain>
    </source>
</reference>
<dbReference type="InterPro" id="IPR035979">
    <property type="entry name" value="RBD_domain_sf"/>
</dbReference>
<proteinExistence type="predicted"/>
<evidence type="ECO:0000256" key="6">
    <source>
        <dbReference type="SAM" id="Phobius"/>
    </source>
</evidence>
<accession>A0AAU9L6F9</accession>
<dbReference type="CDD" id="cd12421">
    <property type="entry name" value="RRM1_PTBP1_hnRNPL_like"/>
    <property type="match status" value="1"/>
</dbReference>
<feature type="region of interest" description="Disordered" evidence="5">
    <location>
        <begin position="656"/>
        <end position="727"/>
    </location>
</feature>
<dbReference type="InterPro" id="IPR021790">
    <property type="entry name" value="PTBP1-like_RRM2"/>
</dbReference>
<feature type="domain" description="RRM" evidence="7">
    <location>
        <begin position="452"/>
        <end position="528"/>
    </location>
</feature>
<keyword evidence="6" id="KW-0812">Transmembrane</keyword>